<proteinExistence type="predicted"/>
<dbReference type="PATRIC" id="fig|1280951.3.peg.1345"/>
<dbReference type="AlphaFoldDB" id="A0A059FXY0"/>
<evidence type="ECO:0000313" key="8">
    <source>
        <dbReference type="EMBL" id="KCZ95333.1"/>
    </source>
</evidence>
<evidence type="ECO:0000256" key="1">
    <source>
        <dbReference type="ARBA" id="ARBA00022670"/>
    </source>
</evidence>
<keyword evidence="5" id="KW-0482">Metalloprotease</keyword>
<keyword evidence="4" id="KW-0862">Zinc</keyword>
<dbReference type="CDD" id="cd01483">
    <property type="entry name" value="E1_enzyme_family"/>
    <property type="match status" value="1"/>
</dbReference>
<keyword evidence="9" id="KW-1185">Reference proteome</keyword>
<dbReference type="EMBL" id="ARYI01000004">
    <property type="protein sequence ID" value="KCZ95333.1"/>
    <property type="molecule type" value="Genomic_DNA"/>
</dbReference>
<comment type="caution">
    <text evidence="8">The sequence shown here is derived from an EMBL/GenBank/DDBJ whole genome shotgun (WGS) entry which is preliminary data.</text>
</comment>
<feature type="domain" description="THIF-type NAD/FAD binding fold" evidence="6">
    <location>
        <begin position="179"/>
        <end position="442"/>
    </location>
</feature>
<dbReference type="Proteomes" id="UP000025061">
    <property type="component" value="Unassembled WGS sequence"/>
</dbReference>
<sequence length="463" mass="50629">MEALDLILLEPHEALIRSLLTAGAGSERSAYMLFGIADIQVDPWSNQPRRRLVSHRFQSISCHDLVSASARHVTWQTDGFMRLLNEAKEMGLAPALVHTHPDGQAKFSEQDNRNEAELARTALLKGAPGLISVVIAGNGDIAARFWAQTEKAEDIGRILHVGPRLHISGVKGAPAGFLDRQVRLFGHEASRQIAGFRCGIAGGGATGSAVLPLLLRLGVQEAIQFEKDIVDETNLNRLHGARRSDVDEKMPKTAIHTRTVKESGLGMTLVSVDAWAGNPQTWDALKACDVIFCCTDDHAGRLFLNRFARFYGIPVIDVGLAMQRRTDTAFDLFARVSTLVPGHSCLLCGGFVDPRRAREEAMRRNDPDAYERLKEEAYVLGEGDPSPAVVTFTTEAAAMAVNEWLAGVTGLAGEAGMVSTRMRRFHARDERRPFVESQPDCPCCNQPATLGRADMQPFLDVVS</sequence>
<dbReference type="RefSeq" id="WP_011647540.1">
    <property type="nucleotide sequence ID" value="NZ_ARYI01000004.1"/>
</dbReference>
<protein>
    <submittedName>
        <fullName evidence="8">ThiF family protein</fullName>
    </submittedName>
</protein>
<organism evidence="8 9">
    <name type="scientific">Hyphomonas hirschiana VP5</name>
    <dbReference type="NCBI Taxonomy" id="1280951"/>
    <lineage>
        <taxon>Bacteria</taxon>
        <taxon>Pseudomonadati</taxon>
        <taxon>Pseudomonadota</taxon>
        <taxon>Alphaproteobacteria</taxon>
        <taxon>Hyphomonadales</taxon>
        <taxon>Hyphomonadaceae</taxon>
        <taxon>Hyphomonas</taxon>
    </lineage>
</organism>
<dbReference type="Pfam" id="PF14464">
    <property type="entry name" value="Prok-JAB"/>
    <property type="match status" value="1"/>
</dbReference>
<accession>A0A059FXY0</accession>
<dbReference type="InterPro" id="IPR028090">
    <property type="entry name" value="JAB_dom_prok"/>
</dbReference>
<dbReference type="GO" id="GO:0008237">
    <property type="term" value="F:metallopeptidase activity"/>
    <property type="evidence" value="ECO:0007669"/>
    <property type="project" value="UniProtKB-KW"/>
</dbReference>
<dbReference type="InterPro" id="IPR035985">
    <property type="entry name" value="Ubiquitin-activating_enz"/>
</dbReference>
<reference evidence="8 9" key="1">
    <citation type="submission" date="2013-04" db="EMBL/GenBank/DDBJ databases">
        <title>Hyphomonas hirschiana VP5 Genome Sequencing.</title>
        <authorList>
            <person name="Lai Q."/>
            <person name="Shao Z."/>
        </authorList>
    </citation>
    <scope>NUCLEOTIDE SEQUENCE [LARGE SCALE GENOMIC DNA]</scope>
    <source>
        <strain evidence="8 9">VP5</strain>
    </source>
</reference>
<dbReference type="GO" id="GO:0046872">
    <property type="term" value="F:metal ion binding"/>
    <property type="evidence" value="ECO:0007669"/>
    <property type="project" value="UniProtKB-KW"/>
</dbReference>
<evidence type="ECO:0000256" key="4">
    <source>
        <dbReference type="ARBA" id="ARBA00022833"/>
    </source>
</evidence>
<dbReference type="SUPFAM" id="SSF69572">
    <property type="entry name" value="Activating enzymes of the ubiquitin-like proteins"/>
    <property type="match status" value="1"/>
</dbReference>
<evidence type="ECO:0000313" key="9">
    <source>
        <dbReference type="Proteomes" id="UP000025061"/>
    </source>
</evidence>
<evidence type="ECO:0000256" key="3">
    <source>
        <dbReference type="ARBA" id="ARBA00022801"/>
    </source>
</evidence>
<evidence type="ECO:0000256" key="5">
    <source>
        <dbReference type="ARBA" id="ARBA00023049"/>
    </source>
</evidence>
<name>A0A059FXY0_9PROT</name>
<evidence type="ECO:0000259" key="6">
    <source>
        <dbReference type="Pfam" id="PF00899"/>
    </source>
</evidence>
<dbReference type="InterPro" id="IPR000594">
    <property type="entry name" value="ThiF_NAD_FAD-bd"/>
</dbReference>
<evidence type="ECO:0000259" key="7">
    <source>
        <dbReference type="Pfam" id="PF14464"/>
    </source>
</evidence>
<keyword evidence="2" id="KW-0479">Metal-binding</keyword>
<dbReference type="Gene3D" id="3.40.50.720">
    <property type="entry name" value="NAD(P)-binding Rossmann-like Domain"/>
    <property type="match status" value="1"/>
</dbReference>
<feature type="domain" description="JAB" evidence="7">
    <location>
        <begin position="11"/>
        <end position="141"/>
    </location>
</feature>
<dbReference type="GO" id="GO:0008641">
    <property type="term" value="F:ubiquitin-like modifier activating enzyme activity"/>
    <property type="evidence" value="ECO:0007669"/>
    <property type="project" value="InterPro"/>
</dbReference>
<gene>
    <name evidence="8" type="ORF">HHI_06669</name>
</gene>
<dbReference type="GO" id="GO:0006508">
    <property type="term" value="P:proteolysis"/>
    <property type="evidence" value="ECO:0007669"/>
    <property type="project" value="UniProtKB-KW"/>
</dbReference>
<evidence type="ECO:0000256" key="2">
    <source>
        <dbReference type="ARBA" id="ARBA00022723"/>
    </source>
</evidence>
<dbReference type="OrthoDB" id="2746358at2"/>
<keyword evidence="1" id="KW-0645">Protease</keyword>
<dbReference type="Pfam" id="PF00899">
    <property type="entry name" value="ThiF"/>
    <property type="match status" value="1"/>
</dbReference>
<keyword evidence="3" id="KW-0378">Hydrolase</keyword>